<evidence type="ECO:0000313" key="2">
    <source>
        <dbReference type="Proteomes" id="UP000054324"/>
    </source>
</evidence>
<dbReference type="AlphaFoldDB" id="A0A074ZHD9"/>
<dbReference type="EMBL" id="KL596786">
    <property type="protein sequence ID" value="KER25127.1"/>
    <property type="molecule type" value="Genomic_DNA"/>
</dbReference>
<dbReference type="GeneID" id="20321530"/>
<evidence type="ECO:0000313" key="1">
    <source>
        <dbReference type="EMBL" id="KER25127.1"/>
    </source>
</evidence>
<keyword evidence="2" id="KW-1185">Reference proteome</keyword>
<dbReference type="CTD" id="20321530"/>
<dbReference type="OrthoDB" id="6287771at2759"/>
<protein>
    <submittedName>
        <fullName evidence="1">Uncharacterized protein</fullName>
    </submittedName>
</protein>
<reference evidence="1 2" key="1">
    <citation type="submission" date="2013-11" db="EMBL/GenBank/DDBJ databases">
        <title>Opisthorchis viverrini - life in the bile duct.</title>
        <authorList>
            <person name="Young N.D."/>
            <person name="Nagarajan N."/>
            <person name="Lin S.J."/>
            <person name="Korhonen P.K."/>
            <person name="Jex A.R."/>
            <person name="Hall R.S."/>
            <person name="Safavi-Hemami H."/>
            <person name="Kaewkong W."/>
            <person name="Bertrand D."/>
            <person name="Gao S."/>
            <person name="Seet Q."/>
            <person name="Wongkham S."/>
            <person name="Teh B.T."/>
            <person name="Wongkham C."/>
            <person name="Intapan P.M."/>
            <person name="Maleewong W."/>
            <person name="Yang X."/>
            <person name="Hu M."/>
            <person name="Wang Z."/>
            <person name="Hofmann A."/>
            <person name="Sternberg P.W."/>
            <person name="Tan P."/>
            <person name="Wang J."/>
            <person name="Gasser R.B."/>
        </authorList>
    </citation>
    <scope>NUCLEOTIDE SEQUENCE [LARGE SCALE GENOMIC DNA]</scope>
</reference>
<sequence length="158" mass="18201">MQTIFLRKKSSDVPIPYLVGQETVFVRLLTVDQPGMRDSVSVARWITEVRKPPHNGYSPSLVAANLVDSQTKDIRFIRLCSNQCSVVCIENEECSSQFVGLSRVHMQRHVEWCVPFTDAEKQSILTTFVCLIQLVFSDKHQVYQRILLLIYNNRNVDQ</sequence>
<gene>
    <name evidence="1" type="ORF">T265_07351</name>
</gene>
<dbReference type="Proteomes" id="UP000054324">
    <property type="component" value="Unassembled WGS sequence"/>
</dbReference>
<dbReference type="RefSeq" id="XP_009171114.1">
    <property type="nucleotide sequence ID" value="XM_009172850.1"/>
</dbReference>
<dbReference type="STRING" id="6198.A0A074ZHD9"/>
<dbReference type="KEGG" id="ovi:T265_07351"/>
<proteinExistence type="predicted"/>
<organism evidence="1 2">
    <name type="scientific">Opisthorchis viverrini</name>
    <name type="common">Southeast Asian liver fluke</name>
    <dbReference type="NCBI Taxonomy" id="6198"/>
    <lineage>
        <taxon>Eukaryota</taxon>
        <taxon>Metazoa</taxon>
        <taxon>Spiralia</taxon>
        <taxon>Lophotrochozoa</taxon>
        <taxon>Platyhelminthes</taxon>
        <taxon>Trematoda</taxon>
        <taxon>Digenea</taxon>
        <taxon>Opisthorchiida</taxon>
        <taxon>Opisthorchiata</taxon>
        <taxon>Opisthorchiidae</taxon>
        <taxon>Opisthorchis</taxon>
    </lineage>
</organism>
<name>A0A074ZHD9_OPIVI</name>
<accession>A0A074ZHD9</accession>